<evidence type="ECO:0000313" key="2">
    <source>
        <dbReference type="Proteomes" id="UP000634229"/>
    </source>
</evidence>
<dbReference type="InterPro" id="IPR010310">
    <property type="entry name" value="T7SS_ESAT-6-like"/>
</dbReference>
<dbReference type="SUPFAM" id="SSF140453">
    <property type="entry name" value="EsxAB dimer-like"/>
    <property type="match status" value="1"/>
</dbReference>
<protein>
    <recommendedName>
        <fullName evidence="3">WXG100 family type VII secretion target</fullName>
    </recommendedName>
</protein>
<dbReference type="InterPro" id="IPR036689">
    <property type="entry name" value="ESAT-6-like_sf"/>
</dbReference>
<gene>
    <name evidence="1" type="ORF">JK363_38200</name>
</gene>
<evidence type="ECO:0008006" key="3">
    <source>
        <dbReference type="Google" id="ProtNLM"/>
    </source>
</evidence>
<comment type="caution">
    <text evidence="1">The sequence shown here is derived from an EMBL/GenBank/DDBJ whole genome shotgun (WGS) entry which is preliminary data.</text>
</comment>
<organism evidence="1 2">
    <name type="scientific">Streptomyces coffeae</name>
    <dbReference type="NCBI Taxonomy" id="621382"/>
    <lineage>
        <taxon>Bacteria</taxon>
        <taxon>Bacillati</taxon>
        <taxon>Actinomycetota</taxon>
        <taxon>Actinomycetes</taxon>
        <taxon>Kitasatosporales</taxon>
        <taxon>Streptomycetaceae</taxon>
        <taxon>Streptomyces</taxon>
    </lineage>
</organism>
<proteinExistence type="predicted"/>
<reference evidence="1 2" key="1">
    <citation type="submission" date="2021-01" db="EMBL/GenBank/DDBJ databases">
        <title>WGS of actinomycetes isolated from Thailand.</title>
        <authorList>
            <person name="Thawai C."/>
        </authorList>
    </citation>
    <scope>NUCLEOTIDE SEQUENCE [LARGE SCALE GENOMIC DNA]</scope>
    <source>
        <strain evidence="1 2">CA1R205</strain>
    </source>
</reference>
<name>A0ABS1NQI6_9ACTN</name>
<keyword evidence="2" id="KW-1185">Reference proteome</keyword>
<dbReference type="EMBL" id="JAERRF010000043">
    <property type="protein sequence ID" value="MBL1102350.1"/>
    <property type="molecule type" value="Genomic_DNA"/>
</dbReference>
<dbReference type="Proteomes" id="UP000634229">
    <property type="component" value="Unassembled WGS sequence"/>
</dbReference>
<dbReference type="RefSeq" id="WP_201882682.1">
    <property type="nucleotide sequence ID" value="NZ_JAERRF010000043.1"/>
</dbReference>
<evidence type="ECO:0000313" key="1">
    <source>
        <dbReference type="EMBL" id="MBL1102350.1"/>
    </source>
</evidence>
<dbReference type="Gene3D" id="1.10.287.1060">
    <property type="entry name" value="ESAT-6-like"/>
    <property type="match status" value="1"/>
</dbReference>
<accession>A0ABS1NQI6</accession>
<dbReference type="Pfam" id="PF06013">
    <property type="entry name" value="WXG100"/>
    <property type="match status" value="1"/>
</dbReference>
<sequence>MSGTQRISDAAFKKFEADLGLVSEGLSTNLRNLINAVATVEAAWTGQAGMKFKEKQTALNEDHEALRQLIVQIHEAVELTHRSSGANDGEIAAELNKIDFNGAKPGGGLGSGADGLAPHSKVDGF</sequence>